<evidence type="ECO:0000256" key="2">
    <source>
        <dbReference type="ARBA" id="ARBA00022448"/>
    </source>
</evidence>
<dbReference type="InterPro" id="IPR011990">
    <property type="entry name" value="TPR-like_helical_dom_sf"/>
</dbReference>
<dbReference type="GO" id="GO:0035494">
    <property type="term" value="P:SNARE complex disassembly"/>
    <property type="evidence" value="ECO:0000318"/>
    <property type="project" value="GO_Central"/>
</dbReference>
<evidence type="ECO:0000313" key="5">
    <source>
        <dbReference type="EMBL" id="KAJ0194253.1"/>
    </source>
</evidence>
<name>A0A9R1UWQ6_LACSA</name>
<dbReference type="GO" id="GO:0019905">
    <property type="term" value="F:syntaxin binding"/>
    <property type="evidence" value="ECO:0000318"/>
    <property type="project" value="GO_Central"/>
</dbReference>
<keyword evidence="6" id="KW-1185">Reference proteome</keyword>
<gene>
    <name evidence="5" type="ORF">LSAT_V11C800443220</name>
</gene>
<evidence type="ECO:0000256" key="1">
    <source>
        <dbReference type="ARBA" id="ARBA00010050"/>
    </source>
</evidence>
<evidence type="ECO:0008006" key="7">
    <source>
        <dbReference type="Google" id="ProtNLM"/>
    </source>
</evidence>
<dbReference type="Proteomes" id="UP000235145">
    <property type="component" value="Unassembled WGS sequence"/>
</dbReference>
<feature type="coiled-coil region" evidence="4">
    <location>
        <begin position="121"/>
        <end position="155"/>
    </location>
</feature>
<sequence length="184" mass="20520">MSDQIEKGREFEKKADKMLNGWGFFGSKFKYAGDLDQAGSVYVKLADCHLKQNEPASAYADTAHSYKKTSTKACIANLEQALSIFMEIGRLSMAARYCKQAISYYNKASDIFQGEEVTTSANQCKQKIAQFLAQLEQFQKAIEVYEEIAKQSLNNNLLKYGVRGHLLNAGICQLCKGDGNTRGE</sequence>
<dbReference type="AlphaFoldDB" id="A0A9R1UWQ6"/>
<reference evidence="5 6" key="1">
    <citation type="journal article" date="2017" name="Nat. Commun.">
        <title>Genome assembly with in vitro proximity ligation data and whole-genome triplication in lettuce.</title>
        <authorList>
            <person name="Reyes-Chin-Wo S."/>
            <person name="Wang Z."/>
            <person name="Yang X."/>
            <person name="Kozik A."/>
            <person name="Arikit S."/>
            <person name="Song C."/>
            <person name="Xia L."/>
            <person name="Froenicke L."/>
            <person name="Lavelle D.O."/>
            <person name="Truco M.J."/>
            <person name="Xia R."/>
            <person name="Zhu S."/>
            <person name="Xu C."/>
            <person name="Xu H."/>
            <person name="Xu X."/>
            <person name="Cox K."/>
            <person name="Korf I."/>
            <person name="Meyers B.C."/>
            <person name="Michelmore R.W."/>
        </authorList>
    </citation>
    <scope>NUCLEOTIDE SEQUENCE [LARGE SCALE GENOMIC DNA]</scope>
    <source>
        <strain evidence="6">cv. Salinas</strain>
        <tissue evidence="5">Seedlings</tissue>
    </source>
</reference>
<dbReference type="GO" id="GO:0031201">
    <property type="term" value="C:SNARE complex"/>
    <property type="evidence" value="ECO:0000318"/>
    <property type="project" value="GO_Central"/>
</dbReference>
<dbReference type="GO" id="GO:0006886">
    <property type="term" value="P:intracellular protein transport"/>
    <property type="evidence" value="ECO:0000318"/>
    <property type="project" value="GO_Central"/>
</dbReference>
<dbReference type="PANTHER" id="PTHR13768:SF33">
    <property type="entry name" value="NSF ATTACHMENT PROTEIN-RELATED"/>
    <property type="match status" value="1"/>
</dbReference>
<protein>
    <recommendedName>
        <fullName evidence="7">Alpha-soluble NSF attachment protein</fullName>
    </recommendedName>
</protein>
<keyword evidence="2" id="KW-0813">Transport</keyword>
<keyword evidence="3" id="KW-0653">Protein transport</keyword>
<evidence type="ECO:0000313" key="6">
    <source>
        <dbReference type="Proteomes" id="UP000235145"/>
    </source>
</evidence>
<accession>A0A9R1UWQ6</accession>
<dbReference type="PANTHER" id="PTHR13768">
    <property type="entry name" value="SOLUBLE NSF ATTACHMENT PROTEIN SNAP"/>
    <property type="match status" value="1"/>
</dbReference>
<dbReference type="EMBL" id="NBSK02000008">
    <property type="protein sequence ID" value="KAJ0194253.1"/>
    <property type="molecule type" value="Genomic_DNA"/>
</dbReference>
<dbReference type="Gene3D" id="1.25.40.10">
    <property type="entry name" value="Tetratricopeptide repeat domain"/>
    <property type="match status" value="1"/>
</dbReference>
<comment type="caution">
    <text evidence="5">The sequence shown here is derived from an EMBL/GenBank/DDBJ whole genome shotgun (WGS) entry which is preliminary data.</text>
</comment>
<organism evidence="5 6">
    <name type="scientific">Lactuca sativa</name>
    <name type="common">Garden lettuce</name>
    <dbReference type="NCBI Taxonomy" id="4236"/>
    <lineage>
        <taxon>Eukaryota</taxon>
        <taxon>Viridiplantae</taxon>
        <taxon>Streptophyta</taxon>
        <taxon>Embryophyta</taxon>
        <taxon>Tracheophyta</taxon>
        <taxon>Spermatophyta</taxon>
        <taxon>Magnoliopsida</taxon>
        <taxon>eudicotyledons</taxon>
        <taxon>Gunneridae</taxon>
        <taxon>Pentapetalae</taxon>
        <taxon>asterids</taxon>
        <taxon>campanulids</taxon>
        <taxon>Asterales</taxon>
        <taxon>Asteraceae</taxon>
        <taxon>Cichorioideae</taxon>
        <taxon>Cichorieae</taxon>
        <taxon>Lactucinae</taxon>
        <taxon>Lactuca</taxon>
    </lineage>
</organism>
<dbReference type="InterPro" id="IPR000744">
    <property type="entry name" value="NSF_attach"/>
</dbReference>
<evidence type="ECO:0000256" key="4">
    <source>
        <dbReference type="SAM" id="Coils"/>
    </source>
</evidence>
<dbReference type="SUPFAM" id="SSF48452">
    <property type="entry name" value="TPR-like"/>
    <property type="match status" value="1"/>
</dbReference>
<evidence type="ECO:0000256" key="3">
    <source>
        <dbReference type="ARBA" id="ARBA00022927"/>
    </source>
</evidence>
<dbReference type="GO" id="GO:0005483">
    <property type="term" value="F:soluble NSF attachment protein activity"/>
    <property type="evidence" value="ECO:0000318"/>
    <property type="project" value="GO_Central"/>
</dbReference>
<comment type="similarity">
    <text evidence="1">Belongs to the SNAP family.</text>
</comment>
<proteinExistence type="inferred from homology"/>
<dbReference type="Pfam" id="PF14938">
    <property type="entry name" value="SNAP"/>
    <property type="match status" value="1"/>
</dbReference>
<keyword evidence="4" id="KW-0175">Coiled coil</keyword>